<dbReference type="EMBL" id="CARXXK010000002">
    <property type="protein sequence ID" value="CAI6357514.1"/>
    <property type="molecule type" value="Genomic_DNA"/>
</dbReference>
<comment type="caution">
    <text evidence="1">The sequence shown here is derived from an EMBL/GenBank/DDBJ whole genome shotgun (WGS) entry which is preliminary data.</text>
</comment>
<accession>A0AAV0WNA9</accession>
<gene>
    <name evidence="1" type="ORF">MEUPH1_LOCUS13135</name>
</gene>
<proteinExistence type="predicted"/>
<dbReference type="Proteomes" id="UP001160148">
    <property type="component" value="Unassembled WGS sequence"/>
</dbReference>
<dbReference type="AlphaFoldDB" id="A0AAV0WNA9"/>
<evidence type="ECO:0000313" key="1">
    <source>
        <dbReference type="EMBL" id="CAI6357514.1"/>
    </source>
</evidence>
<name>A0AAV0WNA9_9HEMI</name>
<sequence>MSIPFVAKSHSFWPTAILQTSVPKGLGQAPFAICQRSDVFRRLPLAEGCNRLLGPSHGYSGRQKTKTVLVCRQARRSFTVGVVIDTSVIPGKPR</sequence>
<evidence type="ECO:0000313" key="2">
    <source>
        <dbReference type="Proteomes" id="UP001160148"/>
    </source>
</evidence>
<reference evidence="1 2" key="1">
    <citation type="submission" date="2023-01" db="EMBL/GenBank/DDBJ databases">
        <authorList>
            <person name="Whitehead M."/>
        </authorList>
    </citation>
    <scope>NUCLEOTIDE SEQUENCE [LARGE SCALE GENOMIC DNA]</scope>
</reference>
<protein>
    <submittedName>
        <fullName evidence="1">Uncharacterized protein</fullName>
    </submittedName>
</protein>
<organism evidence="1 2">
    <name type="scientific">Macrosiphum euphorbiae</name>
    <name type="common">potato aphid</name>
    <dbReference type="NCBI Taxonomy" id="13131"/>
    <lineage>
        <taxon>Eukaryota</taxon>
        <taxon>Metazoa</taxon>
        <taxon>Ecdysozoa</taxon>
        <taxon>Arthropoda</taxon>
        <taxon>Hexapoda</taxon>
        <taxon>Insecta</taxon>
        <taxon>Pterygota</taxon>
        <taxon>Neoptera</taxon>
        <taxon>Paraneoptera</taxon>
        <taxon>Hemiptera</taxon>
        <taxon>Sternorrhyncha</taxon>
        <taxon>Aphidomorpha</taxon>
        <taxon>Aphidoidea</taxon>
        <taxon>Aphididae</taxon>
        <taxon>Macrosiphini</taxon>
        <taxon>Macrosiphum</taxon>
    </lineage>
</organism>
<keyword evidence="2" id="KW-1185">Reference proteome</keyword>